<accession>A0A835HYK3</accession>
<evidence type="ECO:0000313" key="3">
    <source>
        <dbReference type="Proteomes" id="UP000631114"/>
    </source>
</evidence>
<dbReference type="EMBL" id="JADFTS010000005">
    <property type="protein sequence ID" value="KAF9605713.1"/>
    <property type="molecule type" value="Genomic_DNA"/>
</dbReference>
<keyword evidence="1" id="KW-0472">Membrane</keyword>
<protein>
    <recommendedName>
        <fullName evidence="4">Ubiquitin-like domain-containing protein</fullName>
    </recommendedName>
</protein>
<name>A0A835HYK3_9MAGN</name>
<reference evidence="2 3" key="1">
    <citation type="submission" date="2020-10" db="EMBL/GenBank/DDBJ databases">
        <title>The Coptis chinensis genome and diversification of protoberbering-type alkaloids.</title>
        <authorList>
            <person name="Wang B."/>
            <person name="Shu S."/>
            <person name="Song C."/>
            <person name="Liu Y."/>
        </authorList>
    </citation>
    <scope>NUCLEOTIDE SEQUENCE [LARGE SCALE GENOMIC DNA]</scope>
    <source>
        <strain evidence="2">HL-2020</strain>
        <tissue evidence="2">Leaf</tissue>
    </source>
</reference>
<comment type="caution">
    <text evidence="2">The sequence shown here is derived from an EMBL/GenBank/DDBJ whole genome shotgun (WGS) entry which is preliminary data.</text>
</comment>
<keyword evidence="1" id="KW-0812">Transmembrane</keyword>
<feature type="transmembrane region" description="Helical" evidence="1">
    <location>
        <begin position="40"/>
        <end position="63"/>
    </location>
</feature>
<evidence type="ECO:0008006" key="4">
    <source>
        <dbReference type="Google" id="ProtNLM"/>
    </source>
</evidence>
<organism evidence="2 3">
    <name type="scientific">Coptis chinensis</name>
    <dbReference type="NCBI Taxonomy" id="261450"/>
    <lineage>
        <taxon>Eukaryota</taxon>
        <taxon>Viridiplantae</taxon>
        <taxon>Streptophyta</taxon>
        <taxon>Embryophyta</taxon>
        <taxon>Tracheophyta</taxon>
        <taxon>Spermatophyta</taxon>
        <taxon>Magnoliopsida</taxon>
        <taxon>Ranunculales</taxon>
        <taxon>Ranunculaceae</taxon>
        <taxon>Coptidoideae</taxon>
        <taxon>Coptis</taxon>
    </lineage>
</organism>
<proteinExistence type="predicted"/>
<dbReference type="AlphaFoldDB" id="A0A835HYK3"/>
<evidence type="ECO:0000256" key="1">
    <source>
        <dbReference type="SAM" id="Phobius"/>
    </source>
</evidence>
<sequence>MKSARVLFWGKVNQLSRCLGYVFISFHFYAFHLFKFSPDFLAFVLESHSLFYLSSAFLFAAVVKNPSNIQIRLNMDNEMVVVKVVSLEIEIPSTIEDIKAKFLEKERILVDDYELYDNEGCALGNASSSTIESSQNILEESRFFLLLHPMEIYVEMEHGLSVAVTVENYDSISSVKAKIHDS</sequence>
<keyword evidence="1" id="KW-1133">Transmembrane helix</keyword>
<evidence type="ECO:0000313" key="2">
    <source>
        <dbReference type="EMBL" id="KAF9605713.1"/>
    </source>
</evidence>
<dbReference type="Proteomes" id="UP000631114">
    <property type="component" value="Unassembled WGS sequence"/>
</dbReference>
<keyword evidence="3" id="KW-1185">Reference proteome</keyword>
<gene>
    <name evidence="2" type="ORF">IFM89_018056</name>
</gene>
<feature type="transmembrane region" description="Helical" evidence="1">
    <location>
        <begin position="12"/>
        <end position="34"/>
    </location>
</feature>